<evidence type="ECO:0000313" key="15">
    <source>
        <dbReference type="EMBL" id="CAF3982052.1"/>
    </source>
</evidence>
<dbReference type="EMBL" id="CAJNOK010012774">
    <property type="protein sequence ID" value="CAF1170782.1"/>
    <property type="molecule type" value="Genomic_DNA"/>
</dbReference>
<dbReference type="GO" id="GO:0008817">
    <property type="term" value="F:corrinoid adenosyltransferase activity"/>
    <property type="evidence" value="ECO:0007669"/>
    <property type="project" value="TreeGrafter"/>
</dbReference>
<dbReference type="InterPro" id="IPR036451">
    <property type="entry name" value="CblAdoTrfase-like_sf"/>
</dbReference>
<comment type="similarity">
    <text evidence="1 11">Belongs to the Cob(I)alamin adenosyltransferase family.</text>
</comment>
<dbReference type="SUPFAM" id="SSF89028">
    <property type="entry name" value="Cobalamin adenosyltransferase-like"/>
    <property type="match status" value="1"/>
</dbReference>
<dbReference type="AlphaFoldDB" id="A0A8S2E9X9"/>
<evidence type="ECO:0000256" key="8">
    <source>
        <dbReference type="ARBA" id="ARBA00071654"/>
    </source>
</evidence>
<dbReference type="Gene3D" id="1.20.1200.10">
    <property type="entry name" value="Cobalamin adenosyltransferase-like"/>
    <property type="match status" value="1"/>
</dbReference>
<dbReference type="PROSITE" id="PS51501">
    <property type="entry name" value="ZF_DNL"/>
    <property type="match status" value="1"/>
</dbReference>
<keyword evidence="4 11" id="KW-0547">Nucleotide-binding</keyword>
<feature type="compositionally biased region" description="Polar residues" evidence="12">
    <location>
        <begin position="194"/>
        <end position="208"/>
    </location>
</feature>
<comment type="function">
    <text evidence="7">Converts cob(I)alamin to adenosylcobalamin (adenosylcob(III)alamin), a coenzyme for methylmalonyl-CoA mutase, therefore participates in the final step of the vitamin B12 conversion. Generates adenosylcobalamin (AdoCbl) and directly delivers the cofactor to MUT in a transfer that is stimulated by ATP-binding to MMAB and gated by MMAA.</text>
</comment>
<dbReference type="GO" id="GO:0009235">
    <property type="term" value="P:cobalamin metabolic process"/>
    <property type="evidence" value="ECO:0007669"/>
    <property type="project" value="UniProtKB-ARBA"/>
</dbReference>
<dbReference type="FunFam" id="1.20.1200.10:FF:000001">
    <property type="entry name" value="Cob(I)yrinic acid a,c-diamide adenosyltransferase"/>
    <property type="match status" value="1"/>
</dbReference>
<evidence type="ECO:0000256" key="4">
    <source>
        <dbReference type="ARBA" id="ARBA00022741"/>
    </source>
</evidence>
<evidence type="ECO:0000256" key="5">
    <source>
        <dbReference type="ARBA" id="ARBA00022840"/>
    </source>
</evidence>
<gene>
    <name evidence="14" type="ORF">OVA965_LOCUS22558</name>
    <name evidence="15" type="ORF">TMI583_LOCUS23269</name>
</gene>
<name>A0A8S2E9X9_9BILA</name>
<feature type="region of interest" description="Disordered" evidence="12">
    <location>
        <begin position="194"/>
        <end position="232"/>
    </location>
</feature>
<dbReference type="GO" id="GO:0008270">
    <property type="term" value="F:zinc ion binding"/>
    <property type="evidence" value="ECO:0007669"/>
    <property type="project" value="UniProtKB-KW"/>
</dbReference>
<dbReference type="NCBIfam" id="TIGR00636">
    <property type="entry name" value="PduO_Nterm"/>
    <property type="match status" value="1"/>
</dbReference>
<dbReference type="PANTHER" id="PTHR12213">
    <property type="entry name" value="CORRINOID ADENOSYLTRANSFERASE"/>
    <property type="match status" value="1"/>
</dbReference>
<sequence>LYNFDLEEIFIVSDQSVASVLSSLTLLSDMIRVRCLLLCRHLLFPATTHRSKSILSLGSKLPSSVLFSHFKFTSLSSSISRRLIETSSRDHDRRLELSSSTSSSPNIEVGADADESSMPQPRMGIQFKCKICENTLQKTFTKQSYEHGVVIIRCDHCSSLHLIADNLNWFSDMNGKKNVVDILHAKGETVYRINSNDPKLTQESTPTKLNEDKENKSTASSTSEDLGQKTKSSRLPKIYTKTGDRGTSGLITGERRVKYDLIFDTLGTVDELSSSLGLCLEYLFDKQDQFPKIISFIESIQCRLFEIGTCIATPSNLSTNEKLTDYQQFDAKHTQDLELFIDELTQELEPLKNFILPSGGGLASTHFHLTRAICRRCERLVQSLIHKEKTLNPNVGIYLNRLSDLFFTMARYAAKKEQKVQKIYKRL</sequence>
<dbReference type="Pfam" id="PF05180">
    <property type="entry name" value="zf-DNL"/>
    <property type="match status" value="1"/>
</dbReference>
<evidence type="ECO:0000256" key="1">
    <source>
        <dbReference type="ARBA" id="ARBA00007487"/>
    </source>
</evidence>
<comment type="catalytic activity">
    <reaction evidence="6">
        <text>cob(I)alamin-[corrinoid adenosyltransferase] + ATP = apo-[corrinoid adenosyltransferase] + adenosylcob(III)alamin + triphosphate</text>
        <dbReference type="Rhea" id="RHEA:56796"/>
        <dbReference type="Rhea" id="RHEA-COMP:14743"/>
        <dbReference type="Rhea" id="RHEA-COMP:14744"/>
        <dbReference type="ChEBI" id="CHEBI:18036"/>
        <dbReference type="ChEBI" id="CHEBI:18408"/>
        <dbReference type="ChEBI" id="CHEBI:30616"/>
        <dbReference type="ChEBI" id="CHEBI:60488"/>
        <dbReference type="ChEBI" id="CHEBI:83228"/>
    </reaction>
    <physiologicalReaction direction="left-to-right" evidence="6">
        <dbReference type="Rhea" id="RHEA:56797"/>
    </physiologicalReaction>
</comment>
<evidence type="ECO:0000313" key="16">
    <source>
        <dbReference type="Proteomes" id="UP000677228"/>
    </source>
</evidence>
<keyword evidence="3 11" id="KW-0808">Transferase</keyword>
<accession>A0A8S2E9X9</accession>
<keyword evidence="10" id="KW-0479">Metal-binding</keyword>
<protein>
    <recommendedName>
        <fullName evidence="8">Corrinoid adenosyltransferase MMAB</fullName>
    </recommendedName>
    <alternativeName>
        <fullName evidence="9">ATP:co(I)rrinoid adenosyltransferase MMAB</fullName>
    </alternativeName>
</protein>
<evidence type="ECO:0000256" key="7">
    <source>
        <dbReference type="ARBA" id="ARBA00056747"/>
    </source>
</evidence>
<evidence type="ECO:0000259" key="13">
    <source>
        <dbReference type="PROSITE" id="PS51501"/>
    </source>
</evidence>
<evidence type="ECO:0000256" key="6">
    <source>
        <dbReference type="ARBA" id="ARBA00051988"/>
    </source>
</evidence>
<evidence type="ECO:0000256" key="11">
    <source>
        <dbReference type="RuleBase" id="RU366026"/>
    </source>
</evidence>
<dbReference type="GO" id="GO:0005524">
    <property type="term" value="F:ATP binding"/>
    <property type="evidence" value="ECO:0007669"/>
    <property type="project" value="UniProtKB-UniRule"/>
</dbReference>
<dbReference type="InterPro" id="IPR029499">
    <property type="entry name" value="PduO-typ"/>
</dbReference>
<feature type="non-terminal residue" evidence="14">
    <location>
        <position position="1"/>
    </location>
</feature>
<evidence type="ECO:0000256" key="12">
    <source>
        <dbReference type="SAM" id="MobiDB-lite"/>
    </source>
</evidence>
<evidence type="ECO:0000256" key="2">
    <source>
        <dbReference type="ARBA" id="ARBA00011233"/>
    </source>
</evidence>
<reference evidence="14" key="1">
    <citation type="submission" date="2021-02" db="EMBL/GenBank/DDBJ databases">
        <authorList>
            <person name="Nowell W R."/>
        </authorList>
    </citation>
    <scope>NUCLEOTIDE SEQUENCE</scope>
</reference>
<evidence type="ECO:0000313" key="14">
    <source>
        <dbReference type="EMBL" id="CAF1170782.1"/>
    </source>
</evidence>
<feature type="region of interest" description="Disordered" evidence="12">
    <location>
        <begin position="91"/>
        <end position="120"/>
    </location>
</feature>
<organism evidence="14 16">
    <name type="scientific">Didymodactylos carnosus</name>
    <dbReference type="NCBI Taxonomy" id="1234261"/>
    <lineage>
        <taxon>Eukaryota</taxon>
        <taxon>Metazoa</taxon>
        <taxon>Spiralia</taxon>
        <taxon>Gnathifera</taxon>
        <taxon>Rotifera</taxon>
        <taxon>Eurotatoria</taxon>
        <taxon>Bdelloidea</taxon>
        <taxon>Philodinida</taxon>
        <taxon>Philodinidae</taxon>
        <taxon>Didymodactylos</taxon>
    </lineage>
</organism>
<dbReference type="PANTHER" id="PTHR12213:SF0">
    <property type="entry name" value="CORRINOID ADENOSYLTRANSFERASE MMAB"/>
    <property type="match status" value="1"/>
</dbReference>
<feature type="domain" description="DNL-type" evidence="13">
    <location>
        <begin position="118"/>
        <end position="215"/>
    </location>
</feature>
<evidence type="ECO:0000256" key="9">
    <source>
        <dbReference type="ARBA" id="ARBA00075216"/>
    </source>
</evidence>
<dbReference type="InterPro" id="IPR016030">
    <property type="entry name" value="CblAdoTrfase-like"/>
</dbReference>
<keyword evidence="5 11" id="KW-0067">ATP-binding</keyword>
<dbReference type="InterPro" id="IPR007853">
    <property type="entry name" value="Znf_DNL-typ"/>
</dbReference>
<keyword evidence="10" id="KW-0862">Zinc</keyword>
<evidence type="ECO:0000256" key="3">
    <source>
        <dbReference type="ARBA" id="ARBA00022679"/>
    </source>
</evidence>
<proteinExistence type="inferred from homology"/>
<evidence type="ECO:0000256" key="10">
    <source>
        <dbReference type="PROSITE-ProRule" id="PRU00834"/>
    </source>
</evidence>
<comment type="subunit">
    <text evidence="2">Homotrimer.</text>
</comment>
<dbReference type="Pfam" id="PF01923">
    <property type="entry name" value="Cob_adeno_trans"/>
    <property type="match status" value="1"/>
</dbReference>
<dbReference type="Proteomes" id="UP000682733">
    <property type="component" value="Unassembled WGS sequence"/>
</dbReference>
<dbReference type="Proteomes" id="UP000677228">
    <property type="component" value="Unassembled WGS sequence"/>
</dbReference>
<dbReference type="EMBL" id="CAJOBA010034297">
    <property type="protein sequence ID" value="CAF3982052.1"/>
    <property type="molecule type" value="Genomic_DNA"/>
</dbReference>
<comment type="caution">
    <text evidence="14">The sequence shown here is derived from an EMBL/GenBank/DDBJ whole genome shotgun (WGS) entry which is preliminary data.</text>
</comment>
<keyword evidence="10" id="KW-0863">Zinc-finger</keyword>